<keyword evidence="1" id="KW-0378">Hydrolase</keyword>
<dbReference type="InterPro" id="IPR026444">
    <property type="entry name" value="Secre_tail"/>
</dbReference>
<dbReference type="Pfam" id="PF20434">
    <property type="entry name" value="BD-FAE"/>
    <property type="match status" value="1"/>
</dbReference>
<evidence type="ECO:0000313" key="4">
    <source>
        <dbReference type="Proteomes" id="UP001500454"/>
    </source>
</evidence>
<dbReference type="Proteomes" id="UP001500454">
    <property type="component" value="Unassembled WGS sequence"/>
</dbReference>
<organism evidence="3 4">
    <name type="scientific">Hymenobacter koreensis</name>
    <dbReference type="NCBI Taxonomy" id="1084523"/>
    <lineage>
        <taxon>Bacteria</taxon>
        <taxon>Pseudomonadati</taxon>
        <taxon>Bacteroidota</taxon>
        <taxon>Cytophagia</taxon>
        <taxon>Cytophagales</taxon>
        <taxon>Hymenobacteraceae</taxon>
        <taxon>Hymenobacter</taxon>
    </lineage>
</organism>
<dbReference type="PANTHER" id="PTHR48081">
    <property type="entry name" value="AB HYDROLASE SUPERFAMILY PROTEIN C4A8.06C"/>
    <property type="match status" value="1"/>
</dbReference>
<proteinExistence type="predicted"/>
<accession>A0ABP8J098</accession>
<comment type="caution">
    <text evidence="3">The sequence shown here is derived from an EMBL/GenBank/DDBJ whole genome shotgun (WGS) entry which is preliminary data.</text>
</comment>
<dbReference type="InterPro" id="IPR049492">
    <property type="entry name" value="BD-FAE-like_dom"/>
</dbReference>
<protein>
    <recommendedName>
        <fullName evidence="2">BD-FAE-like domain-containing protein</fullName>
    </recommendedName>
</protein>
<dbReference type="EMBL" id="BAABHA010000006">
    <property type="protein sequence ID" value="GAA4382602.1"/>
    <property type="molecule type" value="Genomic_DNA"/>
</dbReference>
<evidence type="ECO:0000256" key="1">
    <source>
        <dbReference type="ARBA" id="ARBA00022801"/>
    </source>
</evidence>
<feature type="domain" description="BD-FAE-like" evidence="2">
    <location>
        <begin position="48"/>
        <end position="170"/>
    </location>
</feature>
<name>A0ABP8J098_9BACT</name>
<evidence type="ECO:0000313" key="3">
    <source>
        <dbReference type="EMBL" id="GAA4382602.1"/>
    </source>
</evidence>
<sequence length="490" mass="51941">MLVGPVSGQVDTTGGQFYQPLYPNVTITRSVAFGAAPTSQGSPQTLLLDVYQPTGGPAAPRPLIILAHGGAFLFGSRSDYDVSELCQRFARLGYVTASIDYRLESFFTFSGSRSVVNAVHDMRAAVRFFRQDAATTNQYNINPSYVFVGGSSAGAITAVHVAYLDTEAELAGLNAPGVAPGLEGNSGNPGYSSSIRAAINLCGAIGNLSWLQTGDEPLVSLHGTADVVVPYGTGPTFTGDVVNGSGAIKTRADAVNLPNTLYTFRGAGHVPYNGTSVTQQAYMDTTFRVVRNFLRPLLGQAVTPPLPVTLTRFTATRQGQNALLNWETASEHNSQGFEVQVSADGITYRVLGFVNSQEGGGTPRRYRFLDSETGKAGTRYYRLRQVDNDGTDALYGPRAVGFGASATSITAYPNPFSQETTVVIGGVLPAEPAQVYVHDALGRQVLELQLPNGASHVPLPQLAALPAGIYTLTYKGAGLILTSKLMKDRP</sequence>
<keyword evidence="4" id="KW-1185">Reference proteome</keyword>
<dbReference type="Gene3D" id="3.40.50.1820">
    <property type="entry name" value="alpha/beta hydrolase"/>
    <property type="match status" value="1"/>
</dbReference>
<dbReference type="InterPro" id="IPR050300">
    <property type="entry name" value="GDXG_lipolytic_enzyme"/>
</dbReference>
<dbReference type="SUPFAM" id="SSF53474">
    <property type="entry name" value="alpha/beta-Hydrolases"/>
    <property type="match status" value="1"/>
</dbReference>
<dbReference type="InterPro" id="IPR029058">
    <property type="entry name" value="AB_hydrolase_fold"/>
</dbReference>
<gene>
    <name evidence="3" type="ORF">GCM10023186_23100</name>
</gene>
<dbReference type="NCBIfam" id="TIGR04183">
    <property type="entry name" value="Por_Secre_tail"/>
    <property type="match status" value="1"/>
</dbReference>
<evidence type="ECO:0000259" key="2">
    <source>
        <dbReference type="Pfam" id="PF20434"/>
    </source>
</evidence>
<reference evidence="4" key="1">
    <citation type="journal article" date="2019" name="Int. J. Syst. Evol. Microbiol.">
        <title>The Global Catalogue of Microorganisms (GCM) 10K type strain sequencing project: providing services to taxonomists for standard genome sequencing and annotation.</title>
        <authorList>
            <consortium name="The Broad Institute Genomics Platform"/>
            <consortium name="The Broad Institute Genome Sequencing Center for Infectious Disease"/>
            <person name="Wu L."/>
            <person name="Ma J."/>
        </authorList>
    </citation>
    <scope>NUCLEOTIDE SEQUENCE [LARGE SCALE GENOMIC DNA]</scope>
    <source>
        <strain evidence="4">JCM 17924</strain>
    </source>
</reference>